<dbReference type="InterPro" id="IPR011453">
    <property type="entry name" value="DUF1559"/>
</dbReference>
<reference evidence="2 3" key="1">
    <citation type="submission" date="2012-02" db="EMBL/GenBank/DDBJ databases">
        <title>Complete sequence of plasmid 1 of Singulisphaera acidiphila DSM 18658.</title>
        <authorList>
            <consortium name="US DOE Joint Genome Institute (JGI-PGF)"/>
            <person name="Lucas S."/>
            <person name="Copeland A."/>
            <person name="Lapidus A."/>
            <person name="Glavina del Rio T."/>
            <person name="Dalin E."/>
            <person name="Tice H."/>
            <person name="Bruce D."/>
            <person name="Goodwin L."/>
            <person name="Pitluck S."/>
            <person name="Peters L."/>
            <person name="Ovchinnikova G."/>
            <person name="Chertkov O."/>
            <person name="Kyrpides N."/>
            <person name="Mavromatis K."/>
            <person name="Ivanova N."/>
            <person name="Brettin T."/>
            <person name="Detter J.C."/>
            <person name="Han C."/>
            <person name="Larimer F."/>
            <person name="Land M."/>
            <person name="Hauser L."/>
            <person name="Markowitz V."/>
            <person name="Cheng J.-F."/>
            <person name="Hugenholtz P."/>
            <person name="Woyke T."/>
            <person name="Wu D."/>
            <person name="Tindall B."/>
            <person name="Pomrenke H."/>
            <person name="Brambilla E."/>
            <person name="Klenk H.-P."/>
            <person name="Eisen J.A."/>
        </authorList>
    </citation>
    <scope>NUCLEOTIDE SEQUENCE [LARGE SCALE GENOMIC DNA]</scope>
    <source>
        <strain evidence="3">ATCC BAA-1392 / DSM 18658 / VKM B-2454 / MOB10</strain>
        <plasmid evidence="2 3">pSINAC01</plasmid>
    </source>
</reference>
<feature type="domain" description="DUF1559" evidence="1">
    <location>
        <begin position="30"/>
        <end position="336"/>
    </location>
</feature>
<name>L0DTB8_SINAD</name>
<dbReference type="SUPFAM" id="SSF54523">
    <property type="entry name" value="Pili subunits"/>
    <property type="match status" value="1"/>
</dbReference>
<dbReference type="InterPro" id="IPR027558">
    <property type="entry name" value="Pre_pil_HX9DG_C"/>
</dbReference>
<dbReference type="EMBL" id="CP003365">
    <property type="protein sequence ID" value="AGA31611.1"/>
    <property type="molecule type" value="Genomic_DNA"/>
</dbReference>
<dbReference type="Gene3D" id="3.30.700.10">
    <property type="entry name" value="Glycoprotein, Type 4 Pilin"/>
    <property type="match status" value="1"/>
</dbReference>
<accession>L0DTB8</accession>
<dbReference type="InterPro" id="IPR045584">
    <property type="entry name" value="Pilin-like"/>
</dbReference>
<evidence type="ECO:0000313" key="2">
    <source>
        <dbReference type="EMBL" id="AGA31611.1"/>
    </source>
</evidence>
<dbReference type="PANTHER" id="PTHR30093">
    <property type="entry name" value="GENERAL SECRETION PATHWAY PROTEIN G"/>
    <property type="match status" value="1"/>
</dbReference>
<geneLocation type="plasmid" evidence="2 3">
    <name>pSINAC01</name>
</geneLocation>
<keyword evidence="3" id="KW-1185">Reference proteome</keyword>
<protein>
    <submittedName>
        <fullName evidence="2">Prepilin-type N-terminal cleavage/methylation domain-containing protein</fullName>
    </submittedName>
</protein>
<evidence type="ECO:0000313" key="3">
    <source>
        <dbReference type="Proteomes" id="UP000010798"/>
    </source>
</evidence>
<dbReference type="eggNOG" id="COG4968">
    <property type="taxonomic scope" value="Bacteria"/>
</dbReference>
<dbReference type="OrthoDB" id="263690at2"/>
<dbReference type="Pfam" id="PF07963">
    <property type="entry name" value="N_methyl"/>
    <property type="match status" value="1"/>
</dbReference>
<dbReference type="AlphaFoldDB" id="L0DTB8"/>
<dbReference type="PANTHER" id="PTHR30093:SF2">
    <property type="entry name" value="TYPE II SECRETION SYSTEM PROTEIN H"/>
    <property type="match status" value="1"/>
</dbReference>
<dbReference type="KEGG" id="saci:Sinac_7579"/>
<dbReference type="RefSeq" id="WP_015250674.1">
    <property type="nucleotide sequence ID" value="NC_019893.1"/>
</dbReference>
<dbReference type="HOGENOM" id="CLU_041661_0_0_0"/>
<organism evidence="2 3">
    <name type="scientific">Singulisphaera acidiphila (strain ATCC BAA-1392 / DSM 18658 / VKM B-2454 / MOB10)</name>
    <dbReference type="NCBI Taxonomy" id="886293"/>
    <lineage>
        <taxon>Bacteria</taxon>
        <taxon>Pseudomonadati</taxon>
        <taxon>Planctomycetota</taxon>
        <taxon>Planctomycetia</taxon>
        <taxon>Isosphaerales</taxon>
        <taxon>Isosphaeraceae</taxon>
        <taxon>Singulisphaera</taxon>
    </lineage>
</organism>
<dbReference type="InterPro" id="IPR012902">
    <property type="entry name" value="N_methyl_site"/>
</dbReference>
<gene>
    <name evidence="2" type="ordered locus">Sinac_7579</name>
</gene>
<dbReference type="Pfam" id="PF07596">
    <property type="entry name" value="SBP_bac_10"/>
    <property type="match status" value="1"/>
</dbReference>
<dbReference type="Proteomes" id="UP000010798">
    <property type="component" value="Plasmid pSINAC01"/>
</dbReference>
<keyword evidence="2" id="KW-0614">Plasmid</keyword>
<dbReference type="PROSITE" id="PS00409">
    <property type="entry name" value="PROKAR_NTER_METHYL"/>
    <property type="match status" value="1"/>
</dbReference>
<sequence>MRRQGFTLIELLVVIAIIAVLIALLLPAVQAAREAARRSQCVNNLKQMGLAIQNYHDTNGCLPPTDNATIYNSVTANANDFGMKVRILHYMEQVSLYNAFNQSIAYNLAQNGTVSATNVATFLCPSDGTTVNRGMSQYVGHNFGDCNYGNNIGTSLSFNGGQIDGPAYVIGQYPSGGINYGSSNGGVVTIASILDGTSNTAMHSEWVKGKGTAGDGLWQVYSIGTNLSTTTPAIPGGAVGWQAVLSSIGATCQTSTTQNWNTKGYSWSDGGCGIGGCYSHLQPPNKKACVYGNQKEGYSATVIWSVGTMIGASSYHSGGVNVGMLDGSVRFVKDSVSLATWGAIATKAGGEVISADSL</sequence>
<proteinExistence type="predicted"/>
<evidence type="ECO:0000259" key="1">
    <source>
        <dbReference type="Pfam" id="PF07596"/>
    </source>
</evidence>
<dbReference type="NCBIfam" id="TIGR02532">
    <property type="entry name" value="IV_pilin_GFxxxE"/>
    <property type="match status" value="1"/>
</dbReference>
<dbReference type="NCBIfam" id="TIGR04294">
    <property type="entry name" value="pre_pil_HX9DG"/>
    <property type="match status" value="1"/>
</dbReference>